<dbReference type="AlphaFoldDB" id="A0A7G6YB29"/>
<sequence>MGDDFLDSMNAQGMSLVEENFAEQLAERARSLGLESTASIQLDTTEVPSLGNATVNVDRVRALADAKLAARDA</sequence>
<dbReference type="Proteomes" id="UP000515511">
    <property type="component" value="Chromosome"/>
</dbReference>
<name>A0A7G6YB29_9MICO</name>
<dbReference type="EMBL" id="CP043641">
    <property type="protein sequence ID" value="QNE35694.1"/>
    <property type="molecule type" value="Genomic_DNA"/>
</dbReference>
<organism evidence="1 2">
    <name type="scientific">Leifsonia shinshuensis</name>
    <dbReference type="NCBI Taxonomy" id="150026"/>
    <lineage>
        <taxon>Bacteria</taxon>
        <taxon>Bacillati</taxon>
        <taxon>Actinomycetota</taxon>
        <taxon>Actinomycetes</taxon>
        <taxon>Micrococcales</taxon>
        <taxon>Microbacteriaceae</taxon>
        <taxon>Leifsonia</taxon>
    </lineage>
</organism>
<proteinExistence type="predicted"/>
<evidence type="ECO:0000313" key="1">
    <source>
        <dbReference type="EMBL" id="QNE35694.1"/>
    </source>
</evidence>
<dbReference type="KEGG" id="lse:F1C12_11545"/>
<accession>A0A7G6YB29</accession>
<protein>
    <submittedName>
        <fullName evidence="1">Uncharacterized protein</fullName>
    </submittedName>
</protein>
<gene>
    <name evidence="1" type="ORF">F1C12_11545</name>
</gene>
<dbReference type="RefSeq" id="WP_185275159.1">
    <property type="nucleotide sequence ID" value="NZ_CP043641.1"/>
</dbReference>
<reference evidence="2" key="1">
    <citation type="submission" date="2019-09" db="EMBL/GenBank/DDBJ databases">
        <title>Antimicrobial potential of Antarctic Bacteria.</title>
        <authorList>
            <person name="Benaud N."/>
            <person name="Edwards R.J."/>
            <person name="Ferrari B.C."/>
        </authorList>
    </citation>
    <scope>NUCLEOTIDE SEQUENCE [LARGE SCALE GENOMIC DNA]</scope>
    <source>
        <strain evidence="2">INR9</strain>
    </source>
</reference>
<evidence type="ECO:0000313" key="2">
    <source>
        <dbReference type="Proteomes" id="UP000515511"/>
    </source>
</evidence>